<organism evidence="3 4">
    <name type="scientific">Candidatus Azambacteria bacterium RIFCSPLOWO2_01_FULL_46_25</name>
    <dbReference type="NCBI Taxonomy" id="1797298"/>
    <lineage>
        <taxon>Bacteria</taxon>
        <taxon>Candidatus Azamiibacteriota</taxon>
    </lineage>
</organism>
<reference evidence="3 4" key="1">
    <citation type="journal article" date="2016" name="Nat. Commun.">
        <title>Thousands of microbial genomes shed light on interconnected biogeochemical processes in an aquifer system.</title>
        <authorList>
            <person name="Anantharaman K."/>
            <person name="Brown C.T."/>
            <person name="Hug L.A."/>
            <person name="Sharon I."/>
            <person name="Castelle C.J."/>
            <person name="Probst A.J."/>
            <person name="Thomas B.C."/>
            <person name="Singh A."/>
            <person name="Wilkins M.J."/>
            <person name="Karaoz U."/>
            <person name="Brodie E.L."/>
            <person name="Williams K.H."/>
            <person name="Hubbard S.S."/>
            <person name="Banfield J.F."/>
        </authorList>
    </citation>
    <scope>NUCLEOTIDE SEQUENCE [LARGE SCALE GENOMIC DNA]</scope>
</reference>
<dbReference type="STRING" id="1797298.A2988_00700"/>
<dbReference type="Pfam" id="PF09587">
    <property type="entry name" value="PGA_cap"/>
    <property type="match status" value="1"/>
</dbReference>
<dbReference type="InterPro" id="IPR052169">
    <property type="entry name" value="CW_Biosynth-Accessory"/>
</dbReference>
<evidence type="ECO:0000256" key="1">
    <source>
        <dbReference type="ARBA" id="ARBA00005662"/>
    </source>
</evidence>
<dbReference type="Gene3D" id="3.60.21.10">
    <property type="match status" value="1"/>
</dbReference>
<dbReference type="InterPro" id="IPR019079">
    <property type="entry name" value="Capsule_synth_CapA"/>
</dbReference>
<evidence type="ECO:0000313" key="3">
    <source>
        <dbReference type="EMBL" id="OGD33991.1"/>
    </source>
</evidence>
<feature type="domain" description="Capsule synthesis protein CapA" evidence="2">
    <location>
        <begin position="64"/>
        <end position="302"/>
    </location>
</feature>
<proteinExistence type="inferred from homology"/>
<dbReference type="SMART" id="SM00854">
    <property type="entry name" value="PGA_cap"/>
    <property type="match status" value="1"/>
</dbReference>
<dbReference type="PANTHER" id="PTHR33393:SF11">
    <property type="entry name" value="POLYGLUTAMINE SYNTHESIS ACCESSORY PROTEIN RV0574C-RELATED"/>
    <property type="match status" value="1"/>
</dbReference>
<comment type="caution">
    <text evidence="3">The sequence shown here is derived from an EMBL/GenBank/DDBJ whole genome shotgun (WGS) entry which is preliminary data.</text>
</comment>
<dbReference type="PANTHER" id="PTHR33393">
    <property type="entry name" value="POLYGLUTAMINE SYNTHESIS ACCESSORY PROTEIN RV0574C-RELATED"/>
    <property type="match status" value="1"/>
</dbReference>
<dbReference type="Proteomes" id="UP000176650">
    <property type="component" value="Unassembled WGS sequence"/>
</dbReference>
<comment type="similarity">
    <text evidence="1">Belongs to the CapA family.</text>
</comment>
<dbReference type="CDD" id="cd07381">
    <property type="entry name" value="MPP_CapA"/>
    <property type="match status" value="1"/>
</dbReference>
<protein>
    <recommendedName>
        <fullName evidence="2">Capsule synthesis protein CapA domain-containing protein</fullName>
    </recommendedName>
</protein>
<evidence type="ECO:0000313" key="4">
    <source>
        <dbReference type="Proteomes" id="UP000176650"/>
    </source>
</evidence>
<dbReference type="InterPro" id="IPR029052">
    <property type="entry name" value="Metallo-depent_PP-like"/>
</dbReference>
<name>A0A1F5BTP4_9BACT</name>
<sequence length="346" mass="37622">MSSRTVLFLVLLAVAVGSFAFFDFSSAPSREEAGRFQASEIAIPELPAPVLEPAPEPEQKQTATLLFVGDIMLSRNIGKIMAERDDWRYPFLRVADTLASADLTFGNLEGPISSRGVKQGSIYSFRADPRSAEGLAHAGFDVVSLANNHMWDYGKEAFLDTLDALTDADISYAGGGADFKAAHWPAVWEHNGMKVAFLAYTNLIPISFTKEGSQPATAFIDVAQMTADIQSAKAQADVVVASFHWGEEYKTAHNAEQERIAKTAIDAGALLVIGHHPHVPQEVERYNGGVIAYSLGNFVFDQNFSQDTRTGLALRVTIAEGAVESVEEMPVKFTPDFQPYFAVPAQ</sequence>
<evidence type="ECO:0000259" key="2">
    <source>
        <dbReference type="SMART" id="SM00854"/>
    </source>
</evidence>
<dbReference type="SUPFAM" id="SSF56300">
    <property type="entry name" value="Metallo-dependent phosphatases"/>
    <property type="match status" value="1"/>
</dbReference>
<accession>A0A1F5BTP4</accession>
<dbReference type="AlphaFoldDB" id="A0A1F5BTP4"/>
<gene>
    <name evidence="3" type="ORF">A2988_00700</name>
</gene>
<dbReference type="EMBL" id="MEYS01000002">
    <property type="protein sequence ID" value="OGD33991.1"/>
    <property type="molecule type" value="Genomic_DNA"/>
</dbReference>